<gene>
    <name evidence="6" type="ORF">OV287_49555</name>
</gene>
<reference evidence="6 7" key="1">
    <citation type="submission" date="2022-11" db="EMBL/GenBank/DDBJ databases">
        <title>Minimal conservation of predation-associated metabolite biosynthetic gene clusters underscores biosynthetic potential of Myxococcota including descriptions for ten novel species: Archangium lansinium sp. nov., Myxococcus landrumus sp. nov., Nannocystis bai.</title>
        <authorList>
            <person name="Ahearne A."/>
            <person name="Stevens C."/>
            <person name="Phillips K."/>
        </authorList>
    </citation>
    <scope>NUCLEOTIDE SEQUENCE [LARGE SCALE GENOMIC DNA]</scope>
    <source>
        <strain evidence="6 7">MIWBW</strain>
    </source>
</reference>
<organism evidence="6 7">
    <name type="scientific">Archangium lansingense</name>
    <dbReference type="NCBI Taxonomy" id="2995310"/>
    <lineage>
        <taxon>Bacteria</taxon>
        <taxon>Pseudomonadati</taxon>
        <taxon>Myxococcota</taxon>
        <taxon>Myxococcia</taxon>
        <taxon>Myxococcales</taxon>
        <taxon>Cystobacterineae</taxon>
        <taxon>Archangiaceae</taxon>
        <taxon>Archangium</taxon>
    </lineage>
</organism>
<evidence type="ECO:0000313" key="6">
    <source>
        <dbReference type="EMBL" id="MCY1082522.1"/>
    </source>
</evidence>
<dbReference type="Pfam" id="PF01258">
    <property type="entry name" value="zf-dskA_traR"/>
    <property type="match status" value="1"/>
</dbReference>
<dbReference type="Gene3D" id="1.20.120.910">
    <property type="entry name" value="DksA, coiled-coil domain"/>
    <property type="match status" value="1"/>
</dbReference>
<keyword evidence="1" id="KW-0479">Metal-binding</keyword>
<keyword evidence="7" id="KW-1185">Reference proteome</keyword>
<keyword evidence="2" id="KW-0863">Zinc-finger</keyword>
<evidence type="ECO:0000256" key="2">
    <source>
        <dbReference type="ARBA" id="ARBA00022771"/>
    </source>
</evidence>
<feature type="zinc finger region" description="dksA C4-type" evidence="4">
    <location>
        <begin position="11"/>
        <end position="35"/>
    </location>
</feature>
<feature type="domain" description="Zinc finger DksA/TraR C4-type" evidence="5">
    <location>
        <begin position="11"/>
        <end position="35"/>
    </location>
</feature>
<protein>
    <submittedName>
        <fullName evidence="6">TraR/DksA C4-type zinc finger protein</fullName>
    </submittedName>
</protein>
<evidence type="ECO:0000313" key="7">
    <source>
        <dbReference type="Proteomes" id="UP001207654"/>
    </source>
</evidence>
<evidence type="ECO:0000259" key="5">
    <source>
        <dbReference type="Pfam" id="PF01258"/>
    </source>
</evidence>
<proteinExistence type="predicted"/>
<dbReference type="Proteomes" id="UP001207654">
    <property type="component" value="Unassembled WGS sequence"/>
</dbReference>
<keyword evidence="3" id="KW-0862">Zinc</keyword>
<evidence type="ECO:0000256" key="1">
    <source>
        <dbReference type="ARBA" id="ARBA00022723"/>
    </source>
</evidence>
<comment type="caution">
    <text evidence="6">The sequence shown here is derived from an EMBL/GenBank/DDBJ whole genome shotgun (WGS) entry which is preliminary data.</text>
</comment>
<accession>A0ABT4ANZ1</accession>
<sequence>MATETTEVVHCGVCEAEIPQARLKAMPDTLVCVRCSEEMGGEFELEVTISATGKAGSLKKTGQNVEVKRKRKTLR</sequence>
<evidence type="ECO:0000256" key="3">
    <source>
        <dbReference type="ARBA" id="ARBA00022833"/>
    </source>
</evidence>
<dbReference type="RefSeq" id="WP_267541087.1">
    <property type="nucleotide sequence ID" value="NZ_JAPNKA010000001.1"/>
</dbReference>
<name>A0ABT4ANZ1_9BACT</name>
<evidence type="ECO:0000256" key="4">
    <source>
        <dbReference type="PROSITE-ProRule" id="PRU00510"/>
    </source>
</evidence>
<dbReference type="PROSITE" id="PS51128">
    <property type="entry name" value="ZF_DKSA_2"/>
    <property type="match status" value="1"/>
</dbReference>
<dbReference type="EMBL" id="JAPNKA010000001">
    <property type="protein sequence ID" value="MCY1082522.1"/>
    <property type="molecule type" value="Genomic_DNA"/>
</dbReference>
<dbReference type="InterPro" id="IPR000962">
    <property type="entry name" value="Znf_DskA_TraR"/>
</dbReference>